<name>A0A6J5Q808_9CAUD</name>
<evidence type="ECO:0000313" key="2">
    <source>
        <dbReference type="EMBL" id="CAB4193927.1"/>
    </source>
</evidence>
<proteinExistence type="predicted"/>
<organism evidence="1">
    <name type="scientific">uncultured Caudovirales phage</name>
    <dbReference type="NCBI Taxonomy" id="2100421"/>
    <lineage>
        <taxon>Viruses</taxon>
        <taxon>Duplodnaviria</taxon>
        <taxon>Heunggongvirae</taxon>
        <taxon>Uroviricota</taxon>
        <taxon>Caudoviricetes</taxon>
        <taxon>Peduoviridae</taxon>
        <taxon>Maltschvirus</taxon>
        <taxon>Maltschvirus maltsch</taxon>
    </lineage>
</organism>
<dbReference type="EMBL" id="LR797195">
    <property type="protein sequence ID" value="CAB4193927.1"/>
    <property type="molecule type" value="Genomic_DNA"/>
</dbReference>
<accession>A0A6J5Q808</accession>
<reference evidence="1" key="1">
    <citation type="submission" date="2020-05" db="EMBL/GenBank/DDBJ databases">
        <authorList>
            <person name="Chiriac C."/>
            <person name="Salcher M."/>
            <person name="Ghai R."/>
            <person name="Kavagutti S V."/>
        </authorList>
    </citation>
    <scope>NUCLEOTIDE SEQUENCE</scope>
</reference>
<evidence type="ECO:0000313" key="1">
    <source>
        <dbReference type="EMBL" id="CAB4175724.1"/>
    </source>
</evidence>
<dbReference type="EMBL" id="LR796916">
    <property type="protein sequence ID" value="CAB4175724.1"/>
    <property type="molecule type" value="Genomic_DNA"/>
</dbReference>
<gene>
    <name evidence="2" type="ORF">UFOVP1247_298</name>
    <name evidence="1" type="ORF">UFOVP970_338</name>
</gene>
<protein>
    <submittedName>
        <fullName evidence="1">Uncharacterized protein</fullName>
    </submittedName>
</protein>
<sequence length="90" mass="10624">MIYRDNEIADDVVIRNFIESIDPIELKWHRDDEDRTIVSINETNWLIQLENKLPQSLNSPIFIARGEWHRVIKGTGELNVKIIKSDGFYK</sequence>